<keyword evidence="4 7" id="KW-0479">Metal-binding</keyword>
<feature type="domain" description="Glycosyltransferase subfamily 4-like N-terminal" evidence="9">
    <location>
        <begin position="22"/>
        <end position="195"/>
    </location>
</feature>
<keyword evidence="11" id="KW-1185">Reference proteome</keyword>
<evidence type="ECO:0000256" key="7">
    <source>
        <dbReference type="HAMAP-Rule" id="MF_01695"/>
    </source>
</evidence>
<feature type="domain" description="Glycosyl transferase family 1" evidence="8">
    <location>
        <begin position="210"/>
        <end position="383"/>
    </location>
</feature>
<dbReference type="Pfam" id="PF13579">
    <property type="entry name" value="Glyco_trans_4_4"/>
    <property type="match status" value="1"/>
</dbReference>
<sequence length="418" mass="45681">MRIAIISMHTSPLEQPGTGDAGGMNVYINNTARQLARRGIEVDVFTRATRPHPCMVNVEPNMRVINCIAGPFEGLTKEDLPTQMVAFTGSILAWVKEHSATYDVVHSHYWLSGQVAWLLSDLWQIPWVHTAHTLAHAKNNALAHGDRREPESRRICEQQIVDNADLLMVNTPAEVDDLQMGYDAIPSRIAVVTPGADVERFTPGNDRATERARRELGIPFRAKVIGFVGRLQRLKGPQVLLDAAAELIERNPSQLINIIICGGSSGSMEDSGEVLRARARELGIADCVRFLQPRPPEELVSVYQACDIIAVPSYNESFGLVALEAQASGTPVVATRVGGLPIAVDEGKSGLLVDGHDPSRWSAALESLVLDDATRISMGEYAAGFASRFSWKATAGRMAELYRQVQDSPRSGERFPQG</sequence>
<feature type="binding site" evidence="7">
    <location>
        <position position="235"/>
    </location>
    <ligand>
        <name>UDP-N-acetyl-alpha-D-glucosamine</name>
        <dbReference type="ChEBI" id="CHEBI:57705"/>
    </ligand>
</feature>
<reference evidence="10 11" key="1">
    <citation type="submission" date="2018-09" db="EMBL/GenBank/DDBJ databases">
        <title>Optimization and identification of Corynebacterium falsenii FN1-14 from fish paste.</title>
        <authorList>
            <person name="Daroonpunt R."/>
            <person name="Tanasupawat S."/>
        </authorList>
    </citation>
    <scope>NUCLEOTIDE SEQUENCE [LARGE SCALE GENOMIC DNA]</scope>
    <source>
        <strain evidence="10 11">FN1-14</strain>
    </source>
</reference>
<dbReference type="GO" id="GO:0008375">
    <property type="term" value="F:acetylglucosaminyltransferase activity"/>
    <property type="evidence" value="ECO:0007669"/>
    <property type="project" value="UniProtKB-UniRule"/>
</dbReference>
<feature type="binding site" evidence="7">
    <location>
        <position position="324"/>
    </location>
    <ligand>
        <name>UDP-N-acetyl-alpha-D-glucosamine</name>
        <dbReference type="ChEBI" id="CHEBI:57705"/>
    </ligand>
</feature>
<feature type="binding site" evidence="7">
    <location>
        <position position="77"/>
    </location>
    <ligand>
        <name>1D-myo-inositol 3-phosphate</name>
        <dbReference type="ChEBI" id="CHEBI:58401"/>
    </ligand>
</feature>
<feature type="binding site" evidence="7">
    <location>
        <position position="23"/>
    </location>
    <ligand>
        <name>UDP-N-acetyl-alpha-D-glucosamine</name>
        <dbReference type="ChEBI" id="CHEBI:57705"/>
    </ligand>
</feature>
<dbReference type="GO" id="GO:0102710">
    <property type="term" value="F:D-inositol-3-phosphate glycosyltransferase activity"/>
    <property type="evidence" value="ECO:0007669"/>
    <property type="project" value="UniProtKB-EC"/>
</dbReference>
<evidence type="ECO:0000313" key="11">
    <source>
        <dbReference type="Proteomes" id="UP000285278"/>
    </source>
</evidence>
<comment type="caution">
    <text evidence="10">The sequence shown here is derived from an EMBL/GenBank/DDBJ whole genome shotgun (WGS) entry which is preliminary data.</text>
</comment>
<dbReference type="Proteomes" id="UP000285278">
    <property type="component" value="Unassembled WGS sequence"/>
</dbReference>
<evidence type="ECO:0000259" key="9">
    <source>
        <dbReference type="Pfam" id="PF13579"/>
    </source>
</evidence>
<evidence type="ECO:0000259" key="8">
    <source>
        <dbReference type="Pfam" id="PF00534"/>
    </source>
</evidence>
<dbReference type="InterPro" id="IPR028098">
    <property type="entry name" value="Glyco_trans_4-like_N"/>
</dbReference>
<dbReference type="OrthoDB" id="9810929at2"/>
<dbReference type="EMBL" id="QXJK01000016">
    <property type="protein sequence ID" value="RIX33375.1"/>
    <property type="molecule type" value="Genomic_DNA"/>
</dbReference>
<evidence type="ECO:0000256" key="2">
    <source>
        <dbReference type="ARBA" id="ARBA00022676"/>
    </source>
</evidence>
<comment type="subunit">
    <text evidence="7">Homodimer.</text>
</comment>
<proteinExistence type="inferred from homology"/>
<dbReference type="PANTHER" id="PTHR12526">
    <property type="entry name" value="GLYCOSYLTRANSFERASE"/>
    <property type="match status" value="1"/>
</dbReference>
<evidence type="ECO:0000256" key="3">
    <source>
        <dbReference type="ARBA" id="ARBA00022679"/>
    </source>
</evidence>
<feature type="binding site" evidence="7">
    <location>
        <position position="294"/>
    </location>
    <ligand>
        <name>UDP-N-acetyl-alpha-D-glucosamine</name>
        <dbReference type="ChEBI" id="CHEBI:57705"/>
    </ligand>
</feature>
<dbReference type="RefSeq" id="WP_119665295.1">
    <property type="nucleotide sequence ID" value="NZ_CP083647.1"/>
</dbReference>
<gene>
    <name evidence="7 10" type="primary">mshA</name>
    <name evidence="10" type="ORF">D3M95_10465</name>
</gene>
<feature type="binding site" evidence="7">
    <location>
        <begin position="15"/>
        <end position="16"/>
    </location>
    <ligand>
        <name>UDP-N-acetyl-alpha-D-glucosamine</name>
        <dbReference type="ChEBI" id="CHEBI:57705"/>
    </ligand>
</feature>
<dbReference type="STRING" id="1451189.CFAL_10655"/>
<comment type="function">
    <text evidence="7">Catalyzes the transfer of a N-acetyl-glucosamine moiety to 1D-myo-inositol 3-phosphate to produce 1D-myo-inositol 2-acetamido-2-deoxy-glucopyranoside 3-phosphate in the mycothiol biosynthesis pathway.</text>
</comment>
<feature type="binding site" evidence="7">
    <location>
        <position position="133"/>
    </location>
    <ligand>
        <name>1D-myo-inositol 3-phosphate</name>
        <dbReference type="ChEBI" id="CHEBI:58401"/>
    </ligand>
</feature>
<comment type="similarity">
    <text evidence="1 7">Belongs to the glycosyltransferase group 1 family. MshA subfamily.</text>
</comment>
<feature type="binding site" evidence="7">
    <location>
        <position position="153"/>
    </location>
    <ligand>
        <name>1D-myo-inositol 3-phosphate</name>
        <dbReference type="ChEBI" id="CHEBI:58401"/>
    </ligand>
</feature>
<feature type="binding site" evidence="7">
    <location>
        <position position="303"/>
    </location>
    <ligand>
        <name>Mg(2+)</name>
        <dbReference type="ChEBI" id="CHEBI:18420"/>
    </ligand>
</feature>
<evidence type="ECO:0000256" key="1">
    <source>
        <dbReference type="ARBA" id="ARBA00008449"/>
    </source>
</evidence>
<feature type="binding site" evidence="7">
    <location>
        <position position="306"/>
    </location>
    <ligand>
        <name>Mg(2+)</name>
        <dbReference type="ChEBI" id="CHEBI:18420"/>
    </ligand>
</feature>
<feature type="binding site" evidence="7">
    <location>
        <position position="316"/>
    </location>
    <ligand>
        <name>UDP-N-acetyl-alpha-D-glucosamine</name>
        <dbReference type="ChEBI" id="CHEBI:57705"/>
    </ligand>
</feature>
<evidence type="ECO:0000256" key="5">
    <source>
        <dbReference type="ARBA" id="ARBA00022842"/>
    </source>
</evidence>
<accession>A0A418Q4P1</accession>
<dbReference type="InterPro" id="IPR017814">
    <property type="entry name" value="Mycothiol_biosynthesis_MshA"/>
</dbReference>
<keyword evidence="5 7" id="KW-0460">Magnesium</keyword>
<dbReference type="GO" id="GO:0000287">
    <property type="term" value="F:magnesium ion binding"/>
    <property type="evidence" value="ECO:0007669"/>
    <property type="project" value="UniProtKB-UniRule"/>
</dbReference>
<dbReference type="Pfam" id="PF00534">
    <property type="entry name" value="Glycos_transf_1"/>
    <property type="match status" value="1"/>
</dbReference>
<feature type="binding site" evidence="7">
    <location>
        <begin position="20"/>
        <end position="25"/>
    </location>
    <ligand>
        <name>1D-myo-inositol 3-phosphate</name>
        <dbReference type="ChEBI" id="CHEBI:58401"/>
    </ligand>
</feature>
<feature type="binding site" evidence="7">
    <location>
        <position position="330"/>
    </location>
    <ligand>
        <name>Mg(2+)</name>
        <dbReference type="ChEBI" id="CHEBI:18420"/>
    </ligand>
</feature>
<comment type="catalytic activity">
    <reaction evidence="6 7">
        <text>1D-myo-inositol 3-phosphate + UDP-N-acetyl-alpha-D-glucosamine = 1D-myo-inositol 2-acetamido-2-deoxy-alpha-D-glucopyranoside 3-phosphate + UDP + H(+)</text>
        <dbReference type="Rhea" id="RHEA:26188"/>
        <dbReference type="ChEBI" id="CHEBI:15378"/>
        <dbReference type="ChEBI" id="CHEBI:57705"/>
        <dbReference type="ChEBI" id="CHEBI:58223"/>
        <dbReference type="ChEBI" id="CHEBI:58401"/>
        <dbReference type="ChEBI" id="CHEBI:58892"/>
        <dbReference type="EC" id="2.4.1.250"/>
    </reaction>
</comment>
<dbReference type="SUPFAM" id="SSF53756">
    <property type="entry name" value="UDP-Glycosyltransferase/glycogen phosphorylase"/>
    <property type="match status" value="1"/>
</dbReference>
<feature type="binding site" evidence="7">
    <location>
        <position position="230"/>
    </location>
    <ligand>
        <name>UDP-N-acetyl-alpha-D-glucosamine</name>
        <dbReference type="ChEBI" id="CHEBI:57705"/>
    </ligand>
</feature>
<keyword evidence="2 7" id="KW-0328">Glycosyltransferase</keyword>
<dbReference type="Gene3D" id="3.40.50.2000">
    <property type="entry name" value="Glycogen Phosphorylase B"/>
    <property type="match status" value="2"/>
</dbReference>
<organism evidence="10 11">
    <name type="scientific">Corynebacterium falsenii</name>
    <dbReference type="NCBI Taxonomy" id="108486"/>
    <lineage>
        <taxon>Bacteria</taxon>
        <taxon>Bacillati</taxon>
        <taxon>Actinomycetota</taxon>
        <taxon>Actinomycetes</taxon>
        <taxon>Mycobacteriales</taxon>
        <taxon>Corynebacteriaceae</taxon>
        <taxon>Corynebacterium</taxon>
    </lineage>
</organism>
<evidence type="ECO:0000256" key="6">
    <source>
        <dbReference type="ARBA" id="ARBA00048131"/>
    </source>
</evidence>
<evidence type="ECO:0000256" key="4">
    <source>
        <dbReference type="ARBA" id="ARBA00022723"/>
    </source>
</evidence>
<name>A0A418Q4P1_9CORY</name>
<dbReference type="GO" id="GO:0010125">
    <property type="term" value="P:mycothiol biosynthetic process"/>
    <property type="evidence" value="ECO:0007669"/>
    <property type="project" value="UniProtKB-UniRule"/>
</dbReference>
<dbReference type="HAMAP" id="MF_01695">
    <property type="entry name" value="MshA"/>
    <property type="match status" value="1"/>
</dbReference>
<evidence type="ECO:0000313" key="10">
    <source>
        <dbReference type="EMBL" id="RIX33375.1"/>
    </source>
</evidence>
<dbReference type="AlphaFoldDB" id="A0A418Q4P1"/>
<feature type="binding site" evidence="7">
    <location>
        <position position="109"/>
    </location>
    <ligand>
        <name>1D-myo-inositol 3-phosphate</name>
        <dbReference type="ChEBI" id="CHEBI:58401"/>
    </ligand>
</feature>
<feature type="binding site" evidence="7">
    <location>
        <position position="304"/>
    </location>
    <ligand>
        <name>Mg(2+)</name>
        <dbReference type="ChEBI" id="CHEBI:18420"/>
    </ligand>
</feature>
<dbReference type="PANTHER" id="PTHR12526:SF510">
    <property type="entry name" value="D-INOSITOL 3-PHOSPHATE GLYCOSYLTRANSFERASE"/>
    <property type="match status" value="1"/>
</dbReference>
<dbReference type="EC" id="2.4.1.250" evidence="7"/>
<keyword evidence="3 7" id="KW-0808">Transferase</keyword>
<dbReference type="InterPro" id="IPR001296">
    <property type="entry name" value="Glyco_trans_1"/>
</dbReference>
<feature type="binding site" evidence="7">
    <location>
        <position position="9"/>
    </location>
    <ligand>
        <name>1D-myo-inositol 3-phosphate</name>
        <dbReference type="ChEBI" id="CHEBI:58401"/>
    </ligand>
</feature>
<dbReference type="NCBIfam" id="TIGR03449">
    <property type="entry name" value="mycothiol_MshA"/>
    <property type="match status" value="1"/>
</dbReference>
<protein>
    <recommendedName>
        <fullName evidence="7">D-inositol-3-phosphate glycosyltransferase</fullName>
        <ecNumber evidence="7">2.4.1.250</ecNumber>
    </recommendedName>
    <alternativeName>
        <fullName evidence="7">N-acetylglucosamine-inositol-phosphate N-acetylglucosaminyltransferase</fullName>
        <shortName evidence="7">GlcNAc-Ins-P N-acetylglucosaminyltransferase</shortName>
    </alternativeName>
</protein>